<feature type="signal peptide" evidence="1">
    <location>
        <begin position="1"/>
        <end position="23"/>
    </location>
</feature>
<keyword evidence="1" id="KW-0732">Signal</keyword>
<reference evidence="2 3" key="1">
    <citation type="submission" date="2016-11" db="EMBL/GenBank/DDBJ databases">
        <authorList>
            <person name="Jaros S."/>
            <person name="Januszkiewicz K."/>
            <person name="Wedrychowicz H."/>
        </authorList>
    </citation>
    <scope>NUCLEOTIDE SEQUENCE [LARGE SCALE GENOMIC DNA]</scope>
    <source>
        <strain evidence="2 3">GAS242</strain>
    </source>
</reference>
<organism evidence="2 3">
    <name type="scientific">Bradyrhizobium erythrophlei</name>
    <dbReference type="NCBI Taxonomy" id="1437360"/>
    <lineage>
        <taxon>Bacteria</taxon>
        <taxon>Pseudomonadati</taxon>
        <taxon>Pseudomonadota</taxon>
        <taxon>Alphaproteobacteria</taxon>
        <taxon>Hyphomicrobiales</taxon>
        <taxon>Nitrobacteraceae</taxon>
        <taxon>Bradyrhizobium</taxon>
    </lineage>
</organism>
<dbReference type="RefSeq" id="WP_154073756.1">
    <property type="nucleotide sequence ID" value="NZ_LT670818.1"/>
</dbReference>
<dbReference type="AlphaFoldDB" id="A0A1M5V0A9"/>
<dbReference type="EMBL" id="LT670818">
    <property type="protein sequence ID" value="SHH68692.1"/>
    <property type="molecule type" value="Genomic_DNA"/>
</dbReference>
<evidence type="ECO:0000313" key="3">
    <source>
        <dbReference type="Proteomes" id="UP000190675"/>
    </source>
</evidence>
<accession>A0A1M5V0A9</accession>
<feature type="chain" id="PRO_5012364263" evidence="1">
    <location>
        <begin position="24"/>
        <end position="83"/>
    </location>
</feature>
<evidence type="ECO:0000313" key="2">
    <source>
        <dbReference type="EMBL" id="SHH68692.1"/>
    </source>
</evidence>
<proteinExistence type="predicted"/>
<dbReference type="Proteomes" id="UP000190675">
    <property type="component" value="Chromosome I"/>
</dbReference>
<evidence type="ECO:0000256" key="1">
    <source>
        <dbReference type="SAM" id="SignalP"/>
    </source>
</evidence>
<sequence>MRSVLLLGAAVIAASALATPVNAQAVIDNPAYCENFYPNANCQNLGPGNPYTGVPAGGWRNDYAYMGHAQWHHPHHHHRHHMH</sequence>
<protein>
    <submittedName>
        <fullName evidence="2">Uncharacterized protein</fullName>
    </submittedName>
</protein>
<gene>
    <name evidence="2" type="ORF">SAMN05444169_8798</name>
</gene>
<dbReference type="OrthoDB" id="8256244at2"/>
<name>A0A1M5V0A9_9BRAD</name>